<keyword evidence="9" id="KW-1185">Reference proteome</keyword>
<dbReference type="EMBL" id="JAMZFT010000002">
    <property type="protein sequence ID" value="MCP1336489.1"/>
    <property type="molecule type" value="Genomic_DNA"/>
</dbReference>
<dbReference type="PANTHER" id="PTHR10721">
    <property type="entry name" value="MITOCHONDRIAL IMPORT INNER MEMBRANE TRANSLOCASE SUBUNIT TIM44"/>
    <property type="match status" value="1"/>
</dbReference>
<evidence type="ECO:0000256" key="6">
    <source>
        <dbReference type="SAM" id="Phobius"/>
    </source>
</evidence>
<reference evidence="8" key="1">
    <citation type="submission" date="2022-06" db="EMBL/GenBank/DDBJ databases">
        <title>Isolation and Genomics of Futiania mangrovii gen. nov., sp. nov., a Rare and Metabolically-versatile member in the Class Alphaproteobacteria.</title>
        <authorList>
            <person name="Liu L."/>
            <person name="Huang W.-C."/>
            <person name="Pan J."/>
            <person name="Li J."/>
            <person name="Huang Y."/>
            <person name="Du H."/>
            <person name="Liu Y."/>
            <person name="Li M."/>
        </authorList>
    </citation>
    <scope>NUCLEOTIDE SEQUENCE</scope>
    <source>
        <strain evidence="8">FT118</strain>
    </source>
</reference>
<evidence type="ECO:0000256" key="1">
    <source>
        <dbReference type="ARBA" id="ARBA00004370"/>
    </source>
</evidence>
<dbReference type="SUPFAM" id="SSF54427">
    <property type="entry name" value="NTF2-like"/>
    <property type="match status" value="1"/>
</dbReference>
<evidence type="ECO:0000256" key="3">
    <source>
        <dbReference type="ARBA" id="ARBA00022946"/>
    </source>
</evidence>
<evidence type="ECO:0000256" key="4">
    <source>
        <dbReference type="ARBA" id="ARBA00023136"/>
    </source>
</evidence>
<dbReference type="GO" id="GO:0030150">
    <property type="term" value="P:protein import into mitochondrial matrix"/>
    <property type="evidence" value="ECO:0007669"/>
    <property type="project" value="TreeGrafter"/>
</dbReference>
<dbReference type="PANTHER" id="PTHR10721:SF1">
    <property type="entry name" value="MITOCHONDRIAL IMPORT INNER MEMBRANE TRANSLOCASE SUBUNIT TIM44"/>
    <property type="match status" value="1"/>
</dbReference>
<dbReference type="Gene3D" id="3.10.450.240">
    <property type="match status" value="1"/>
</dbReference>
<accession>A0A9J6PD26</accession>
<feature type="domain" description="Tim44-like" evidence="7">
    <location>
        <begin position="80"/>
        <end position="226"/>
    </location>
</feature>
<keyword evidence="6" id="KW-1133">Transmembrane helix</keyword>
<dbReference type="GO" id="GO:0016020">
    <property type="term" value="C:membrane"/>
    <property type="evidence" value="ECO:0007669"/>
    <property type="project" value="UniProtKB-SubCell"/>
</dbReference>
<gene>
    <name evidence="8" type="ORF">NJQ99_08730</name>
</gene>
<proteinExistence type="inferred from homology"/>
<dbReference type="Proteomes" id="UP001055804">
    <property type="component" value="Unassembled WGS sequence"/>
</dbReference>
<dbReference type="GO" id="GO:0051087">
    <property type="term" value="F:protein-folding chaperone binding"/>
    <property type="evidence" value="ECO:0007669"/>
    <property type="project" value="TreeGrafter"/>
</dbReference>
<evidence type="ECO:0000256" key="5">
    <source>
        <dbReference type="SAM" id="MobiDB-lite"/>
    </source>
</evidence>
<evidence type="ECO:0000313" key="8">
    <source>
        <dbReference type="EMBL" id="MCP1336489.1"/>
    </source>
</evidence>
<dbReference type="InterPro" id="IPR039544">
    <property type="entry name" value="Tim44-like"/>
</dbReference>
<evidence type="ECO:0000259" key="7">
    <source>
        <dbReference type="SMART" id="SM00978"/>
    </source>
</evidence>
<keyword evidence="4 6" id="KW-0472">Membrane</keyword>
<protein>
    <submittedName>
        <fullName evidence="8">Tim44/TimA family putative adaptor protein</fullName>
    </submittedName>
</protein>
<sequence>MSGGFNILDIIILAVIAGFIFLRLRSVLGRRTGEERPPYDPYSGPSDQGDDNVVSLPQRDKAPQPEENEIDRFVQKGGEAGMQIARLQLADRTFIPGRFLDGAKAAYEMIVEAFAAGDKDTLRMLLTDDVFESFAAVIDDRAARGVSATSSIVDLRDATITGASVEGRMAEVTVRFTANMISFVENADGEIVEGSRTQIREVVDAWTFTRDIRASDPNWRLCATGEPDAD</sequence>
<comment type="caution">
    <text evidence="8">The sequence shown here is derived from an EMBL/GenBank/DDBJ whole genome shotgun (WGS) entry which is preliminary data.</text>
</comment>
<dbReference type="AlphaFoldDB" id="A0A9J6PD26"/>
<dbReference type="SMART" id="SM00978">
    <property type="entry name" value="Tim44"/>
    <property type="match status" value="1"/>
</dbReference>
<feature type="transmembrane region" description="Helical" evidence="6">
    <location>
        <begin position="6"/>
        <end position="24"/>
    </location>
</feature>
<dbReference type="InterPro" id="IPR016985">
    <property type="entry name" value="UCP031890_Tim44-rel"/>
</dbReference>
<dbReference type="InterPro" id="IPR007379">
    <property type="entry name" value="Tim44-like_dom"/>
</dbReference>
<comment type="subcellular location">
    <subcellularLocation>
        <location evidence="1">Membrane</location>
    </subcellularLocation>
</comment>
<evidence type="ECO:0000256" key="2">
    <source>
        <dbReference type="ARBA" id="ARBA00009597"/>
    </source>
</evidence>
<keyword evidence="6" id="KW-0812">Transmembrane</keyword>
<feature type="region of interest" description="Disordered" evidence="5">
    <location>
        <begin position="33"/>
        <end position="68"/>
    </location>
</feature>
<dbReference type="NCBIfam" id="NF033779">
    <property type="entry name" value="Tim44_TimA_adap"/>
    <property type="match status" value="1"/>
</dbReference>
<dbReference type="RefSeq" id="WP_269332447.1">
    <property type="nucleotide sequence ID" value="NZ_JAMZFT010000002.1"/>
</dbReference>
<comment type="similarity">
    <text evidence="2">Belongs to the Tim44 family.</text>
</comment>
<keyword evidence="3" id="KW-0809">Transit peptide</keyword>
<evidence type="ECO:0000313" key="9">
    <source>
        <dbReference type="Proteomes" id="UP001055804"/>
    </source>
</evidence>
<dbReference type="Pfam" id="PF04280">
    <property type="entry name" value="Tim44"/>
    <property type="match status" value="1"/>
</dbReference>
<dbReference type="PIRSF" id="PIRSF031890">
    <property type="entry name" value="UCP031890_transporter_Tim44"/>
    <property type="match status" value="1"/>
</dbReference>
<feature type="compositionally biased region" description="Basic and acidic residues" evidence="5">
    <location>
        <begin position="58"/>
        <end position="68"/>
    </location>
</feature>
<organism evidence="8 9">
    <name type="scientific">Futiania mangrovi</name>
    <dbReference type="NCBI Taxonomy" id="2959716"/>
    <lineage>
        <taxon>Bacteria</taxon>
        <taxon>Pseudomonadati</taxon>
        <taxon>Pseudomonadota</taxon>
        <taxon>Alphaproteobacteria</taxon>
        <taxon>Futianiales</taxon>
        <taxon>Futianiaceae</taxon>
        <taxon>Futiania</taxon>
    </lineage>
</organism>
<dbReference type="InterPro" id="IPR032710">
    <property type="entry name" value="NTF2-like_dom_sf"/>
</dbReference>
<name>A0A9J6PD26_9PROT</name>